<dbReference type="InterPro" id="IPR001633">
    <property type="entry name" value="EAL_dom"/>
</dbReference>
<feature type="domain" description="EAL" evidence="1">
    <location>
        <begin position="208"/>
        <end position="460"/>
    </location>
</feature>
<evidence type="ECO:0000313" key="2">
    <source>
        <dbReference type="EMBL" id="RJP58131.1"/>
    </source>
</evidence>
<dbReference type="SUPFAM" id="SSF55073">
    <property type="entry name" value="Nucleotide cyclase"/>
    <property type="match status" value="1"/>
</dbReference>
<evidence type="ECO:0000259" key="1">
    <source>
        <dbReference type="PROSITE" id="PS50883"/>
    </source>
</evidence>
<dbReference type="EMBL" id="QZJZ01000071">
    <property type="protein sequence ID" value="RJP58131.1"/>
    <property type="molecule type" value="Genomic_DNA"/>
</dbReference>
<dbReference type="PANTHER" id="PTHR33121">
    <property type="entry name" value="CYCLIC DI-GMP PHOSPHODIESTERASE PDEF"/>
    <property type="match status" value="1"/>
</dbReference>
<dbReference type="CDD" id="cd01948">
    <property type="entry name" value="EAL"/>
    <property type="match status" value="1"/>
</dbReference>
<dbReference type="Proteomes" id="UP000266426">
    <property type="component" value="Unassembled WGS sequence"/>
</dbReference>
<dbReference type="Gene3D" id="3.20.20.450">
    <property type="entry name" value="EAL domain"/>
    <property type="match status" value="1"/>
</dbReference>
<dbReference type="PROSITE" id="PS50883">
    <property type="entry name" value="EAL"/>
    <property type="match status" value="1"/>
</dbReference>
<dbReference type="InterPro" id="IPR035919">
    <property type="entry name" value="EAL_sf"/>
</dbReference>
<dbReference type="Gene3D" id="3.30.70.270">
    <property type="match status" value="1"/>
</dbReference>
<dbReference type="SUPFAM" id="SSF141868">
    <property type="entry name" value="EAL domain-like"/>
    <property type="match status" value="1"/>
</dbReference>
<proteinExistence type="predicted"/>
<dbReference type="InterPro" id="IPR029787">
    <property type="entry name" value="Nucleotide_cyclase"/>
</dbReference>
<dbReference type="SMART" id="SM00052">
    <property type="entry name" value="EAL"/>
    <property type="match status" value="1"/>
</dbReference>
<organism evidence="2 3">
    <name type="scientific">Candidatus Auribacter fodinae</name>
    <dbReference type="NCBI Taxonomy" id="2093366"/>
    <lineage>
        <taxon>Bacteria</taxon>
        <taxon>Pseudomonadati</taxon>
        <taxon>Candidatus Auribacterota</taxon>
        <taxon>Candidatus Auribacteria</taxon>
        <taxon>Candidatus Auribacterales</taxon>
        <taxon>Candidatus Auribacteraceae</taxon>
        <taxon>Candidatus Auribacter</taxon>
    </lineage>
</organism>
<reference evidence="2 3" key="1">
    <citation type="journal article" date="2017" name="ISME J.">
        <title>Energy and carbon metabolisms in a deep terrestrial subsurface fluid microbial community.</title>
        <authorList>
            <person name="Momper L."/>
            <person name="Jungbluth S.P."/>
            <person name="Lee M.D."/>
            <person name="Amend J.P."/>
        </authorList>
    </citation>
    <scope>NUCLEOTIDE SEQUENCE [LARGE SCALE GENOMIC DNA]</scope>
    <source>
        <strain evidence="2">SURF_26</strain>
    </source>
</reference>
<dbReference type="InterPro" id="IPR050706">
    <property type="entry name" value="Cyclic-di-GMP_PDE-like"/>
</dbReference>
<sequence length="461" mass="53775">MIFQQPEETNDNILSLHFDQELTGGDTESKRRLELEKLLYNEVTTLPSLPVMFEAIQKILNKQSQMGFLYINIVQYSMLEQIYGWRKFDFFMRELASTLVDIRNRLMREHDSICEVMLKGSTFMMLLSPSRTKRLIVREDLARLCERIGSEFNEALRDRITNEVFEKLGCYFGYAILEDDTTQRLERLVYNAIEEAHQASINHQQRDVKRRSDALRSIVRHKKIRTVYQPILDFEEKRVLGYEALNRGPAGEFENPDFLFRVAYESNAVWALDRLCRQQAFKGIRKMQNGHRIFINVEPHTFEDPQFFTKDTLEIMSAAGVKPEQVVLELTERRAIEDFDSFKKILQAFKNSGFKVAIDDLGAGYSGLQMLSELLPDYIDYIKIDMSLIRNISNHELKQKIISFILKLTSDIPTSMIVEGIENRDELTTIRRLGVRFAQGFLFAQPGSVFPQVDPEFFDHN</sequence>
<name>A0A3A4R9D6_9BACT</name>
<dbReference type="AlphaFoldDB" id="A0A3A4R9D6"/>
<comment type="caution">
    <text evidence="2">The sequence shown here is derived from an EMBL/GenBank/DDBJ whole genome shotgun (WGS) entry which is preliminary data.</text>
</comment>
<dbReference type="InterPro" id="IPR043128">
    <property type="entry name" value="Rev_trsase/Diguanyl_cyclase"/>
</dbReference>
<dbReference type="Pfam" id="PF00563">
    <property type="entry name" value="EAL"/>
    <property type="match status" value="1"/>
</dbReference>
<protein>
    <submittedName>
        <fullName evidence="2">EAL domain-containing protein</fullName>
    </submittedName>
</protein>
<accession>A0A3A4R9D6</accession>
<gene>
    <name evidence="2" type="ORF">C4541_08870</name>
</gene>
<dbReference type="PANTHER" id="PTHR33121:SF76">
    <property type="entry name" value="SIGNALING PROTEIN"/>
    <property type="match status" value="1"/>
</dbReference>
<evidence type="ECO:0000313" key="3">
    <source>
        <dbReference type="Proteomes" id="UP000266426"/>
    </source>
</evidence>
<dbReference type="GO" id="GO:0071111">
    <property type="term" value="F:cyclic-guanylate-specific phosphodiesterase activity"/>
    <property type="evidence" value="ECO:0007669"/>
    <property type="project" value="InterPro"/>
</dbReference>